<dbReference type="EnsemblBacteria" id="ABA53617">
    <property type="protein sequence ID" value="ABA53617"/>
    <property type="gene ID" value="BURPS1710b_A0872"/>
</dbReference>
<dbReference type="KEGG" id="bpm:BURPS1710b_A0872"/>
<dbReference type="PROSITE" id="PS51708">
    <property type="entry name" value="CHAD"/>
    <property type="match status" value="1"/>
</dbReference>
<dbReference type="AlphaFoldDB" id="Q3JK73"/>
<dbReference type="InterPro" id="IPR007899">
    <property type="entry name" value="CHAD_dom"/>
</dbReference>
<reference evidence="3 4" key="1">
    <citation type="submission" date="2005-09" db="EMBL/GenBank/DDBJ databases">
        <authorList>
            <person name="Woods D.E."/>
            <person name="Nierman W.C."/>
        </authorList>
    </citation>
    <scope>NUCLEOTIDE SEQUENCE [LARGE SCALE GENOMIC DNA]</scope>
    <source>
        <strain evidence="3 4">1710b</strain>
    </source>
</reference>
<dbReference type="HOGENOM" id="CLU_491504_0_0_4"/>
<dbReference type="Gene3D" id="1.40.20.10">
    <property type="entry name" value="CHAD domain"/>
    <property type="match status" value="1"/>
</dbReference>
<evidence type="ECO:0000313" key="4">
    <source>
        <dbReference type="Proteomes" id="UP000002700"/>
    </source>
</evidence>
<proteinExistence type="predicted"/>
<dbReference type="InterPro" id="IPR038186">
    <property type="entry name" value="CHAD_dom_sf"/>
</dbReference>
<dbReference type="EMBL" id="CP000125">
    <property type="protein sequence ID" value="ABA53617.1"/>
    <property type="molecule type" value="Genomic_DNA"/>
</dbReference>
<dbReference type="SMART" id="SM00880">
    <property type="entry name" value="CHAD"/>
    <property type="match status" value="1"/>
</dbReference>
<gene>
    <name evidence="3" type="ordered locus">BURPS1710b_A0872</name>
</gene>
<dbReference type="PANTHER" id="PTHR39339:SF1">
    <property type="entry name" value="CHAD DOMAIN-CONTAINING PROTEIN"/>
    <property type="match status" value="1"/>
</dbReference>
<dbReference type="Pfam" id="PF05235">
    <property type="entry name" value="CHAD"/>
    <property type="match status" value="1"/>
</dbReference>
<protein>
    <submittedName>
        <fullName evidence="3">CHAD domain family</fullName>
    </submittedName>
</protein>
<evidence type="ECO:0000256" key="1">
    <source>
        <dbReference type="SAM" id="MobiDB-lite"/>
    </source>
</evidence>
<organism evidence="3 4">
    <name type="scientific">Burkholderia pseudomallei (strain 1710b)</name>
    <dbReference type="NCBI Taxonomy" id="320372"/>
    <lineage>
        <taxon>Bacteria</taxon>
        <taxon>Pseudomonadati</taxon>
        <taxon>Pseudomonadota</taxon>
        <taxon>Betaproteobacteria</taxon>
        <taxon>Burkholderiales</taxon>
        <taxon>Burkholderiaceae</taxon>
        <taxon>Burkholderia</taxon>
        <taxon>pseudomallei group</taxon>
    </lineage>
</organism>
<feature type="region of interest" description="Disordered" evidence="1">
    <location>
        <begin position="165"/>
        <end position="268"/>
    </location>
</feature>
<dbReference type="PANTHER" id="PTHR39339">
    <property type="entry name" value="SLR1444 PROTEIN"/>
    <property type="match status" value="1"/>
</dbReference>
<accession>Q3JK73</accession>
<sequence>MRRVRAIRSSHAALRLTRCKKGRVRWRTSEFADVRGARGGWPTYAGAPMARVLEIVLDFSLQDWQATRGARVRAARDLGAELARAWRICPPVKMRRGHERVTIEPCRFVEAQPNDGGRWQTWIETTAQARRVLAARCRSFVPGVTVREHFDDYRGDVRVATPLADEQAPIAAGSTPVPRDSAAAARDVRDEGDAPPSRGRASRAAAARTAARAAASTPVAPDADVSGAADASGSSRSSASGSASESAAESASDSVSAESTAPSAGAVPVGDAVAGTASLESGSTARPAPDFIVERRRGRWLGADGIEVELTLDDIVFAPAAASSDTIRAVASRVCELRLAVADPDDPDDPDARAAALRALFNAARELSGAWPASLSPISVLDRACAVDAPDANGAPAKAQSVDLSNTRTQRAAFFALGCSVTGQWLGNEAGVRDTAEPEYVHQMRVALRRLRTLARLFPRYADAAWKDAFSGDIRWLAGMLGAVRDWDVCVTSTLPALAAADGDEAAWAGTLDAARAQGDAARAELRQALGTARYTRLVFAWLEWLSLFPLGEDDPARGKAPSLKRHAAKRVSRLFGHLYGARRLTALDAAARHRVRIDAKRLRYALEFFSSLASRRTREDTVRLLARVQNALGDANDATVALRCLERLSAPPYQLGFARGYGAAAQRYAAEAAEQLLRGMRAPKIGGRKA</sequence>
<dbReference type="Proteomes" id="UP000002700">
    <property type="component" value="Chromosome II"/>
</dbReference>
<evidence type="ECO:0000259" key="2">
    <source>
        <dbReference type="PROSITE" id="PS51708"/>
    </source>
</evidence>
<evidence type="ECO:0000313" key="3">
    <source>
        <dbReference type="EMBL" id="ABA53617.1"/>
    </source>
</evidence>
<feature type="domain" description="CHAD" evidence="2">
    <location>
        <begin position="407"/>
        <end position="683"/>
    </location>
</feature>
<name>Q3JK73_BURP1</name>
<feature type="compositionally biased region" description="Low complexity" evidence="1">
    <location>
        <begin position="194"/>
        <end position="268"/>
    </location>
</feature>